<keyword evidence="1" id="KW-0285">Flavoprotein</keyword>
<sequence>MERYDIAIIGTGPAGLSAAITATVRNKKVLLLGPANLSEKVQKAHLIQNYLGLPEISGEGLVKAYQRHLEAMNISVTDARVNAIYSMGSYFGIQASGEIYEADTVILATGVVTGKMLEGEKEFLGRGVSYCATCDAMLYRGKKVAVIGYSKREEAEAEFLAEVVDKLYYFPMYKNEPQLSENIEIVREVPKKIFGTDLVEGLQTNKGEWIVDGIFVLRESISPEQLLGGVELDGVHVKVNLKMETSISGCYACGDITGMPYQYIKAAGQGNVAALSAVEYLAKNKEKKVE</sequence>
<feature type="domain" description="FAD/NAD(P)-binding" evidence="3">
    <location>
        <begin position="4"/>
        <end position="148"/>
    </location>
</feature>
<keyword evidence="2" id="KW-0560">Oxidoreductase</keyword>
<dbReference type="InterPro" id="IPR023753">
    <property type="entry name" value="FAD/NAD-binding_dom"/>
</dbReference>
<dbReference type="RefSeq" id="WP_186865532.1">
    <property type="nucleotide sequence ID" value="NZ_JACOPE010000001.1"/>
</dbReference>
<comment type="caution">
    <text evidence="4">The sequence shown here is derived from an EMBL/GenBank/DDBJ whole genome shotgun (WGS) entry which is preliminary data.</text>
</comment>
<keyword evidence="5" id="KW-1185">Reference proteome</keyword>
<dbReference type="InterPro" id="IPR050097">
    <property type="entry name" value="Ferredoxin-NADP_redctase_2"/>
</dbReference>
<evidence type="ECO:0000259" key="3">
    <source>
        <dbReference type="Pfam" id="PF07992"/>
    </source>
</evidence>
<dbReference type="SUPFAM" id="SSF51905">
    <property type="entry name" value="FAD/NAD(P)-binding domain"/>
    <property type="match status" value="1"/>
</dbReference>
<dbReference type="EMBL" id="JACOPE010000001">
    <property type="protein sequence ID" value="MBC5684822.1"/>
    <property type="molecule type" value="Genomic_DNA"/>
</dbReference>
<dbReference type="Gene3D" id="3.50.50.60">
    <property type="entry name" value="FAD/NAD(P)-binding domain"/>
    <property type="match status" value="2"/>
</dbReference>
<dbReference type="PRINTS" id="PR00469">
    <property type="entry name" value="PNDRDTASEII"/>
</dbReference>
<protein>
    <submittedName>
        <fullName evidence="4">NAD(P)/FAD-dependent oxidoreductase</fullName>
    </submittedName>
</protein>
<organism evidence="4 5">
    <name type="scientific">Ruminococcus hominis</name>
    <dbReference type="NCBI Taxonomy" id="2763065"/>
    <lineage>
        <taxon>Bacteria</taxon>
        <taxon>Bacillati</taxon>
        <taxon>Bacillota</taxon>
        <taxon>Clostridia</taxon>
        <taxon>Eubacteriales</taxon>
        <taxon>Oscillospiraceae</taxon>
        <taxon>Ruminococcus</taxon>
    </lineage>
</organism>
<dbReference type="InterPro" id="IPR036188">
    <property type="entry name" value="FAD/NAD-bd_sf"/>
</dbReference>
<reference evidence="4 5" key="1">
    <citation type="submission" date="2020-08" db="EMBL/GenBank/DDBJ databases">
        <title>Genome public.</title>
        <authorList>
            <person name="Liu C."/>
            <person name="Sun Q."/>
        </authorList>
    </citation>
    <scope>NUCLEOTIDE SEQUENCE [LARGE SCALE GENOMIC DNA]</scope>
    <source>
        <strain evidence="4 5">NSJ-13</strain>
    </source>
</reference>
<gene>
    <name evidence="4" type="ORF">H8S40_14980</name>
</gene>
<dbReference type="Proteomes" id="UP000631576">
    <property type="component" value="Unassembled WGS sequence"/>
</dbReference>
<proteinExistence type="predicted"/>
<dbReference type="PRINTS" id="PR00368">
    <property type="entry name" value="FADPNR"/>
</dbReference>
<dbReference type="Pfam" id="PF07992">
    <property type="entry name" value="Pyr_redox_2"/>
    <property type="match status" value="1"/>
</dbReference>
<evidence type="ECO:0000313" key="4">
    <source>
        <dbReference type="EMBL" id="MBC5684822.1"/>
    </source>
</evidence>
<evidence type="ECO:0000256" key="2">
    <source>
        <dbReference type="ARBA" id="ARBA00023002"/>
    </source>
</evidence>
<name>A0ABR7GBM3_9FIRM</name>
<evidence type="ECO:0000256" key="1">
    <source>
        <dbReference type="ARBA" id="ARBA00022630"/>
    </source>
</evidence>
<accession>A0ABR7GBM3</accession>
<evidence type="ECO:0000313" key="5">
    <source>
        <dbReference type="Proteomes" id="UP000631576"/>
    </source>
</evidence>
<dbReference type="PANTHER" id="PTHR48105">
    <property type="entry name" value="THIOREDOXIN REDUCTASE 1-RELATED-RELATED"/>
    <property type="match status" value="1"/>
</dbReference>